<evidence type="ECO:0000259" key="3">
    <source>
        <dbReference type="Pfam" id="PF15304"/>
    </source>
</evidence>
<feature type="region of interest" description="Disordered" evidence="2">
    <location>
        <begin position="23"/>
        <end position="132"/>
    </location>
</feature>
<feature type="compositionally biased region" description="Basic and acidic residues" evidence="2">
    <location>
        <begin position="24"/>
        <end position="34"/>
    </location>
</feature>
<organism evidence="4 5">
    <name type="scientific">Parascedosporium putredinis</name>
    <dbReference type="NCBI Taxonomy" id="1442378"/>
    <lineage>
        <taxon>Eukaryota</taxon>
        <taxon>Fungi</taxon>
        <taxon>Dikarya</taxon>
        <taxon>Ascomycota</taxon>
        <taxon>Pezizomycotina</taxon>
        <taxon>Sordariomycetes</taxon>
        <taxon>Hypocreomycetidae</taxon>
        <taxon>Microascales</taxon>
        <taxon>Microascaceae</taxon>
        <taxon>Parascedosporium</taxon>
    </lineage>
</organism>
<keyword evidence="5" id="KW-1185">Reference proteome</keyword>
<evidence type="ECO:0000313" key="4">
    <source>
        <dbReference type="EMBL" id="CAI4212731.1"/>
    </source>
</evidence>
<dbReference type="Proteomes" id="UP000838763">
    <property type="component" value="Unassembled WGS sequence"/>
</dbReference>
<protein>
    <recommendedName>
        <fullName evidence="3">A-kinase anchor protein 2 C-terminal domain-containing protein</fullName>
    </recommendedName>
</protein>
<comment type="caution">
    <text evidence="4">The sequence shown here is derived from an EMBL/GenBank/DDBJ whole genome shotgun (WGS) entry which is preliminary data.</text>
</comment>
<reference evidence="4" key="1">
    <citation type="submission" date="2022-11" db="EMBL/GenBank/DDBJ databases">
        <authorList>
            <person name="Scott C."/>
            <person name="Bruce N."/>
        </authorList>
    </citation>
    <scope>NUCLEOTIDE SEQUENCE</scope>
</reference>
<evidence type="ECO:0000256" key="1">
    <source>
        <dbReference type="ARBA" id="ARBA00023054"/>
    </source>
</evidence>
<feature type="domain" description="A-kinase anchor protein 2 C-terminal" evidence="3">
    <location>
        <begin position="12"/>
        <end position="103"/>
    </location>
</feature>
<evidence type="ECO:0000313" key="5">
    <source>
        <dbReference type="Proteomes" id="UP000838763"/>
    </source>
</evidence>
<feature type="compositionally biased region" description="Acidic residues" evidence="2">
    <location>
        <begin position="84"/>
        <end position="93"/>
    </location>
</feature>
<keyword evidence="1" id="KW-0175">Coiled coil</keyword>
<dbReference type="AlphaFoldDB" id="A0A9P1GZM2"/>
<dbReference type="Pfam" id="PF15304">
    <property type="entry name" value="AKAP2_C"/>
    <property type="match status" value="1"/>
</dbReference>
<accession>A0A9P1GZM2</accession>
<evidence type="ECO:0000256" key="2">
    <source>
        <dbReference type="SAM" id="MobiDB-lite"/>
    </source>
</evidence>
<gene>
    <name evidence="4" type="ORF">PPNO1_LOCUS2480</name>
</gene>
<proteinExistence type="predicted"/>
<name>A0A9P1GZM2_9PEZI</name>
<dbReference type="InterPro" id="IPR029304">
    <property type="entry name" value="AKAP2_C"/>
</dbReference>
<dbReference type="EMBL" id="CALLCH030000005">
    <property type="protein sequence ID" value="CAI4212731.1"/>
    <property type="molecule type" value="Genomic_DNA"/>
</dbReference>
<sequence>MAATAAAKRPFDPEDLTQRLMEVMAEREADEAARQRARHVIVFSPPQQQPPAPSATSSSSLTFDMAGSNSVNVESNPRQLPDLIESEEPETSDDNNSTKTKEPGNDNASSSSGDPIPAAVPSRALIPAPTRI</sequence>
<feature type="compositionally biased region" description="Polar residues" evidence="2">
    <location>
        <begin position="67"/>
        <end position="78"/>
    </location>
</feature>